<organism evidence="8">
    <name type="scientific">Delphinium grandiflorum</name>
    <name type="common">Siberian larkspur</name>
    <name type="synonym">Delphinium sinense</name>
    <dbReference type="NCBI Taxonomy" id="85439"/>
    <lineage>
        <taxon>Eukaryota</taxon>
        <taxon>Viridiplantae</taxon>
        <taxon>Streptophyta</taxon>
        <taxon>Embryophyta</taxon>
        <taxon>Tracheophyta</taxon>
        <taxon>Spermatophyta</taxon>
        <taxon>Magnoliopsida</taxon>
        <taxon>Ranunculales</taxon>
        <taxon>Ranunculaceae</taxon>
        <taxon>Ranunculoideae</taxon>
        <taxon>Delphinieae</taxon>
        <taxon>Delphinium</taxon>
    </lineage>
</organism>
<proteinExistence type="inferred from homology"/>
<accession>A0A1Q2U2F1</accession>
<dbReference type="InterPro" id="IPR017853">
    <property type="entry name" value="GH"/>
</dbReference>
<evidence type="ECO:0000256" key="6">
    <source>
        <dbReference type="RuleBase" id="RU004468"/>
    </source>
</evidence>
<evidence type="ECO:0000256" key="5">
    <source>
        <dbReference type="RuleBase" id="RU003690"/>
    </source>
</evidence>
<dbReference type="SUPFAM" id="SSF51445">
    <property type="entry name" value="(Trans)glycosidases"/>
    <property type="match status" value="1"/>
</dbReference>
<dbReference type="Pfam" id="PF00232">
    <property type="entry name" value="Glyco_hydro_1"/>
    <property type="match status" value="1"/>
</dbReference>
<dbReference type="InterPro" id="IPR018120">
    <property type="entry name" value="Glyco_hydro_1_AS"/>
</dbReference>
<keyword evidence="7" id="KW-0732">Signal</keyword>
<evidence type="ECO:0000256" key="2">
    <source>
        <dbReference type="ARBA" id="ARBA00022801"/>
    </source>
</evidence>
<dbReference type="InterPro" id="IPR033132">
    <property type="entry name" value="GH_1_N_CS"/>
</dbReference>
<dbReference type="EMBL" id="LC213971">
    <property type="protein sequence ID" value="BAW98144.1"/>
    <property type="molecule type" value="Genomic_DNA"/>
</dbReference>
<evidence type="ECO:0000313" key="8">
    <source>
        <dbReference type="EMBL" id="BAW98144.1"/>
    </source>
</evidence>
<sequence length="510" mass="58497">MGVMKIAYLVLDLFVMFNSIFFIPKPANPNQDSSAFDRNNFPVNFTFGVSSSAYQFEGAYKEDGRGLSIWDTYTHRYPERITDGRNGDVAVDQYHHYKEDVALVKDTGFDAYRLSISWPRVLPSGKLSGGVNKKGIEYYNNLIDELLSKGLQPYVAIFHWDVPQRIEDEYGGFLSSRIVEDFKDYADLCYREFGDRVKHWITINEPSIFSTLQYDFGTLGSGCFKSTGTCIPANSATIPYVLAHNQLLAHAAAVKLYREKYQSDQKGKIGLSLLANWYMPLSRGKADEDAAQRGNDFNFGWFMDPVTYGEYPKSMQSLCGDRLPKFTRLQSDTLKGSYDFVGLNYYTAFYAANSVKSPDAQQNYHADCRCSVSEDKNGGPLGPKPNSWWPLLHPRGILDILRYTKEKYNNPTVYITENGIAGYRNSSQSLEEVLEDPLRIDYHRRHLSFVLRAIDEGIDLKGYFAWSLLDAFEWFQGYNTPYGLNYVDLKTMKRYPKQSSIWFKKFLKKH</sequence>
<dbReference type="GO" id="GO:0008422">
    <property type="term" value="F:beta-glucosidase activity"/>
    <property type="evidence" value="ECO:0007669"/>
    <property type="project" value="TreeGrafter"/>
</dbReference>
<protein>
    <submittedName>
        <fullName evidence="8">Acyl-glucose-dependent anthocyanin glucosyltransferase</fullName>
    </submittedName>
</protein>
<name>A0A1Q2U2F1_DELGR</name>
<dbReference type="BRENDA" id="2.4.1.B70">
    <property type="organism ID" value="8950"/>
</dbReference>
<dbReference type="GO" id="GO:0005975">
    <property type="term" value="P:carbohydrate metabolic process"/>
    <property type="evidence" value="ECO:0007669"/>
    <property type="project" value="InterPro"/>
</dbReference>
<keyword evidence="8" id="KW-0808">Transferase</keyword>
<evidence type="ECO:0000256" key="7">
    <source>
        <dbReference type="SAM" id="SignalP"/>
    </source>
</evidence>
<dbReference type="PRINTS" id="PR00131">
    <property type="entry name" value="GLHYDRLASE1"/>
</dbReference>
<feature type="active site" description="Nucleophile" evidence="4">
    <location>
        <position position="417"/>
    </location>
</feature>
<feature type="signal peptide" evidence="7">
    <location>
        <begin position="1"/>
        <end position="22"/>
    </location>
</feature>
<dbReference type="AlphaFoldDB" id="A0A1Q2U2F1"/>
<gene>
    <name evidence="8" type="primary">BGGT1</name>
</gene>
<evidence type="ECO:0000256" key="3">
    <source>
        <dbReference type="ARBA" id="ARBA00023295"/>
    </source>
</evidence>
<dbReference type="PROSITE" id="PS00572">
    <property type="entry name" value="GLYCOSYL_HYDROL_F1_1"/>
    <property type="match status" value="1"/>
</dbReference>
<dbReference type="Gene3D" id="3.20.20.80">
    <property type="entry name" value="Glycosidases"/>
    <property type="match status" value="1"/>
</dbReference>
<dbReference type="GO" id="GO:0016740">
    <property type="term" value="F:transferase activity"/>
    <property type="evidence" value="ECO:0007669"/>
    <property type="project" value="UniProtKB-KW"/>
</dbReference>
<feature type="chain" id="PRO_5012614217" evidence="7">
    <location>
        <begin position="23"/>
        <end position="510"/>
    </location>
</feature>
<dbReference type="FunFam" id="3.20.20.80:FF:000020">
    <property type="entry name" value="Beta-glucosidase 12"/>
    <property type="match status" value="1"/>
</dbReference>
<evidence type="ECO:0000256" key="4">
    <source>
        <dbReference type="PROSITE-ProRule" id="PRU10055"/>
    </source>
</evidence>
<dbReference type="PANTHER" id="PTHR10353">
    <property type="entry name" value="GLYCOSYL HYDROLASE"/>
    <property type="match status" value="1"/>
</dbReference>
<dbReference type="PANTHER" id="PTHR10353:SF137">
    <property type="entry name" value="MYROSINASE 3-RELATED"/>
    <property type="match status" value="1"/>
</dbReference>
<comment type="similarity">
    <text evidence="1 5">Belongs to the glycosyl hydrolase 1 family.</text>
</comment>
<dbReference type="PROSITE" id="PS00653">
    <property type="entry name" value="GLYCOSYL_HYDROL_F1_2"/>
    <property type="match status" value="1"/>
</dbReference>
<evidence type="ECO:0000256" key="1">
    <source>
        <dbReference type="ARBA" id="ARBA00010838"/>
    </source>
</evidence>
<keyword evidence="3 6" id="KW-0326">Glycosidase</keyword>
<dbReference type="InterPro" id="IPR001360">
    <property type="entry name" value="Glyco_hydro_1"/>
</dbReference>
<keyword evidence="2 6" id="KW-0378">Hydrolase</keyword>
<reference evidence="8" key="1">
    <citation type="submission" date="2017-01" db="EMBL/GenBank/DDBJ databases">
        <title>Identification of double knockout mutant of acyl-glucose-dependent anthocyanin 7-(6-(p-hydroxybenzoyl)-glucoside) glucosyltransferase genes in Delphinium grandiflorum.</title>
        <authorList>
            <person name="Ishii I."/>
        </authorList>
    </citation>
    <scope>NUCLEOTIDE SEQUENCE</scope>
    <source>
        <strain evidence="8">13-517</strain>
    </source>
</reference>